<name>E2S1B2_9CORY</name>
<dbReference type="Pfam" id="PF00753">
    <property type="entry name" value="Lactamase_B"/>
    <property type="match status" value="1"/>
</dbReference>
<evidence type="ECO:0000313" key="6">
    <source>
        <dbReference type="EMBL" id="EFQ81428.1"/>
    </source>
</evidence>
<dbReference type="PANTHER" id="PTHR46233:SF3">
    <property type="entry name" value="HYDROXYACYLGLUTATHIONE HYDROLASE GLOC"/>
    <property type="match status" value="1"/>
</dbReference>
<gene>
    <name evidence="6" type="ORF">HMPREF0305_10314</name>
</gene>
<dbReference type="InterPro" id="IPR051453">
    <property type="entry name" value="MBL_Glyoxalase_II"/>
</dbReference>
<dbReference type="InterPro" id="IPR001279">
    <property type="entry name" value="Metallo-B-lactamas"/>
</dbReference>
<keyword evidence="7" id="KW-1185">Reference proteome</keyword>
<keyword evidence="4" id="KW-0862">Zinc</keyword>
<dbReference type="SUPFAM" id="SSF56281">
    <property type="entry name" value="Metallo-hydrolase/oxidoreductase"/>
    <property type="match status" value="1"/>
</dbReference>
<organism evidence="6 7">
    <name type="scientific">Corynebacterium pseudogenitalium ATCC 33035</name>
    <dbReference type="NCBI Taxonomy" id="525264"/>
    <lineage>
        <taxon>Bacteria</taxon>
        <taxon>Bacillati</taxon>
        <taxon>Actinomycetota</taxon>
        <taxon>Actinomycetes</taxon>
        <taxon>Mycobacteriales</taxon>
        <taxon>Corynebacteriaceae</taxon>
        <taxon>Corynebacterium</taxon>
    </lineage>
</organism>
<dbReference type="Gene3D" id="3.60.15.10">
    <property type="entry name" value="Ribonuclease Z/Hydroxyacylglutathione hydrolase-like"/>
    <property type="match status" value="1"/>
</dbReference>
<dbReference type="SMART" id="SM00849">
    <property type="entry name" value="Lactamase_B"/>
    <property type="match status" value="1"/>
</dbReference>
<evidence type="ECO:0000256" key="4">
    <source>
        <dbReference type="ARBA" id="ARBA00022833"/>
    </source>
</evidence>
<dbReference type="EMBL" id="ABYQ02000003">
    <property type="protein sequence ID" value="EFQ81428.1"/>
    <property type="molecule type" value="Genomic_DNA"/>
</dbReference>
<evidence type="ECO:0000256" key="2">
    <source>
        <dbReference type="ARBA" id="ARBA00022723"/>
    </source>
</evidence>
<comment type="cofactor">
    <cofactor evidence="1">
        <name>Zn(2+)</name>
        <dbReference type="ChEBI" id="CHEBI:29105"/>
    </cofactor>
</comment>
<evidence type="ECO:0000256" key="1">
    <source>
        <dbReference type="ARBA" id="ARBA00001947"/>
    </source>
</evidence>
<keyword evidence="2" id="KW-0479">Metal-binding</keyword>
<accession>E2S1B2</accession>
<keyword evidence="3" id="KW-0378">Hydrolase</keyword>
<proteinExistence type="predicted"/>
<evidence type="ECO:0000256" key="3">
    <source>
        <dbReference type="ARBA" id="ARBA00022801"/>
    </source>
</evidence>
<dbReference type="Proteomes" id="UP000003020">
    <property type="component" value="Unassembled WGS sequence"/>
</dbReference>
<comment type="caution">
    <text evidence="6">The sequence shown here is derived from an EMBL/GenBank/DDBJ whole genome shotgun (WGS) entry which is preliminary data.</text>
</comment>
<sequence>MKMGEAGSFLFRAARVVGMEIYGFTAGPFQTNTYVIAEGRRAFIVDPGMDAMEKVLEHDLDYEAIVLTHGHIDHTRDAGSLAEELDIPVYIHPADKFMLDSGEGVSPQAQELFDAAHMTPISDLRELRDGETLELIGHTFALKHAPGHSPGCVMIVSEDFALTGDVLFAGAIGRTDLPHSDPNAMQKSLAGPVWSLPDNLDILPGHGPTTTMRKERATNPFFATLREVL</sequence>
<reference evidence="6 7" key="1">
    <citation type="submission" date="2010-08" db="EMBL/GenBank/DDBJ databases">
        <authorList>
            <person name="Muzny D."/>
            <person name="Qin X."/>
            <person name="Buhay C."/>
            <person name="Dugan-Rocha S."/>
            <person name="Ding Y."/>
            <person name="Chen G."/>
            <person name="Hawes A."/>
            <person name="Holder M."/>
            <person name="Jhangiani S."/>
            <person name="Johnson A."/>
            <person name="Khan Z."/>
            <person name="Li Z."/>
            <person name="Liu W."/>
            <person name="Liu X."/>
            <person name="Perez L."/>
            <person name="Shen H."/>
            <person name="Wang Q."/>
            <person name="Watt J."/>
            <person name="Xi L."/>
            <person name="Xin Y."/>
            <person name="Zhou J."/>
            <person name="Deng J."/>
            <person name="Jiang H."/>
            <person name="Liu Y."/>
            <person name="Qu J."/>
            <person name="Song X.-Z."/>
            <person name="Zhang L."/>
            <person name="Villasana D."/>
            <person name="Johnson A."/>
            <person name="Liu J."/>
            <person name="Liyanage D."/>
            <person name="Lorensuhewa L."/>
            <person name="Robinson T."/>
            <person name="Song A."/>
            <person name="Song B.-B."/>
            <person name="Dinh H."/>
            <person name="Thornton R."/>
            <person name="Coyle M."/>
            <person name="Francisco L."/>
            <person name="Jackson L."/>
            <person name="Javaid M."/>
            <person name="Korchina V."/>
            <person name="Kovar C."/>
            <person name="Mata R."/>
            <person name="Mathew T."/>
            <person name="Ngo R."/>
            <person name="Nguyen L."/>
            <person name="Nguyen N."/>
            <person name="Okwuonu G."/>
            <person name="Ongeri F."/>
            <person name="Pham C."/>
            <person name="Simmons D."/>
            <person name="Wilczek-Boney K."/>
            <person name="Hale W."/>
            <person name="Jakkamsetti A."/>
            <person name="Pham P."/>
            <person name="Ruth R."/>
            <person name="San Lucas F."/>
            <person name="Warren J."/>
            <person name="Zhang J."/>
            <person name="Zhao Z."/>
            <person name="Zhou C."/>
            <person name="Zhu D."/>
            <person name="Lee S."/>
            <person name="Bess C."/>
            <person name="Blankenburg K."/>
            <person name="Forbes L."/>
            <person name="Fu Q."/>
            <person name="Gubbala S."/>
            <person name="Hirani K."/>
            <person name="Jayaseelan J.C."/>
            <person name="Lara F."/>
            <person name="Munidasa M."/>
            <person name="Palculict T."/>
            <person name="Patil S."/>
            <person name="Pu L.-L."/>
            <person name="Saada N."/>
            <person name="Tang L."/>
            <person name="Weissenberger G."/>
            <person name="Zhu Y."/>
            <person name="Hemphill L."/>
            <person name="Shang Y."/>
            <person name="Youmans B."/>
            <person name="Ayvaz T."/>
            <person name="Ross M."/>
            <person name="Santibanez J."/>
            <person name="Aqrawi P."/>
            <person name="Gross S."/>
            <person name="Joshi V."/>
            <person name="Fowler G."/>
            <person name="Nazareth L."/>
            <person name="Reid J."/>
            <person name="Worley K."/>
            <person name="Petrosino J."/>
            <person name="Highlander S."/>
            <person name="Gibbs R."/>
        </authorList>
    </citation>
    <scope>NUCLEOTIDE SEQUENCE [LARGE SCALE GENOMIC DNA]</scope>
    <source>
        <strain evidence="6 7">ATCC 33035</strain>
    </source>
</reference>
<dbReference type="eggNOG" id="COG0491">
    <property type="taxonomic scope" value="Bacteria"/>
</dbReference>
<feature type="domain" description="Metallo-beta-lactamase" evidence="5">
    <location>
        <begin position="30"/>
        <end position="206"/>
    </location>
</feature>
<dbReference type="HOGENOM" id="CLU_030571_5_0_11"/>
<dbReference type="GO" id="GO:0016787">
    <property type="term" value="F:hydrolase activity"/>
    <property type="evidence" value="ECO:0007669"/>
    <property type="project" value="UniProtKB-KW"/>
</dbReference>
<dbReference type="GO" id="GO:0046872">
    <property type="term" value="F:metal ion binding"/>
    <property type="evidence" value="ECO:0007669"/>
    <property type="project" value="UniProtKB-KW"/>
</dbReference>
<evidence type="ECO:0000313" key="7">
    <source>
        <dbReference type="Proteomes" id="UP000003020"/>
    </source>
</evidence>
<dbReference type="PANTHER" id="PTHR46233">
    <property type="entry name" value="HYDROXYACYLGLUTATHIONE HYDROLASE GLOC"/>
    <property type="match status" value="1"/>
</dbReference>
<dbReference type="AlphaFoldDB" id="E2S1B2"/>
<evidence type="ECO:0000259" key="5">
    <source>
        <dbReference type="SMART" id="SM00849"/>
    </source>
</evidence>
<dbReference type="InterPro" id="IPR036866">
    <property type="entry name" value="RibonucZ/Hydroxyglut_hydro"/>
</dbReference>
<protein>
    <submittedName>
        <fullName evidence="6">Metallo-beta-lactamase domain protein</fullName>
    </submittedName>
</protein>
<dbReference type="CDD" id="cd06262">
    <property type="entry name" value="metallo-hydrolase-like_MBL-fold"/>
    <property type="match status" value="1"/>
</dbReference>